<comment type="caution">
    <text evidence="1">The sequence shown here is derived from an EMBL/GenBank/DDBJ whole genome shotgun (WGS) entry which is preliminary data.</text>
</comment>
<sequence>MAIPDEHQDNGPNCSSTLPPLSISQLVARYPRERLLVHPLCWSDRQLTLLGCRIHSRGEGGLGAGAHENAEDRSEPPAPDGLARLLARRLNRRLSWGRLIDTILKLLWPLGGGISLKHNQTAHLYFNQRSRAEIQYCRISVSIPGPALKKVTFACFDIDKAVLLREFLFRPPKNRRGYMDLPGLYRLETLLKRHTPADRRKDPYLVALVIALAQQERRCTTAPPPPPPSFTVGLFLSPFLPPRIIQFHYLGS</sequence>
<evidence type="ECO:0000313" key="1">
    <source>
        <dbReference type="EMBL" id="KAK4158064.1"/>
    </source>
</evidence>
<protein>
    <submittedName>
        <fullName evidence="1">Uncharacterized protein</fullName>
    </submittedName>
</protein>
<dbReference type="EMBL" id="MU856842">
    <property type="protein sequence ID" value="KAK4158064.1"/>
    <property type="molecule type" value="Genomic_DNA"/>
</dbReference>
<keyword evidence="2" id="KW-1185">Reference proteome</keyword>
<evidence type="ECO:0000313" key="2">
    <source>
        <dbReference type="Proteomes" id="UP001302745"/>
    </source>
</evidence>
<reference evidence="1" key="1">
    <citation type="journal article" date="2023" name="Mol. Phylogenet. Evol.">
        <title>Genome-scale phylogeny and comparative genomics of the fungal order Sordariales.</title>
        <authorList>
            <person name="Hensen N."/>
            <person name="Bonometti L."/>
            <person name="Westerberg I."/>
            <person name="Brannstrom I.O."/>
            <person name="Guillou S."/>
            <person name="Cros-Aarteil S."/>
            <person name="Calhoun S."/>
            <person name="Haridas S."/>
            <person name="Kuo A."/>
            <person name="Mondo S."/>
            <person name="Pangilinan J."/>
            <person name="Riley R."/>
            <person name="LaButti K."/>
            <person name="Andreopoulos B."/>
            <person name="Lipzen A."/>
            <person name="Chen C."/>
            <person name="Yan M."/>
            <person name="Daum C."/>
            <person name="Ng V."/>
            <person name="Clum A."/>
            <person name="Steindorff A."/>
            <person name="Ohm R.A."/>
            <person name="Martin F."/>
            <person name="Silar P."/>
            <person name="Natvig D.O."/>
            <person name="Lalanne C."/>
            <person name="Gautier V."/>
            <person name="Ament-Velasquez S.L."/>
            <person name="Kruys A."/>
            <person name="Hutchinson M.I."/>
            <person name="Powell A.J."/>
            <person name="Barry K."/>
            <person name="Miller A.N."/>
            <person name="Grigoriev I.V."/>
            <person name="Debuchy R."/>
            <person name="Gladieux P."/>
            <person name="Hiltunen Thoren M."/>
            <person name="Johannesson H."/>
        </authorList>
    </citation>
    <scope>NUCLEOTIDE SEQUENCE</scope>
    <source>
        <strain evidence="1">CBS 538.74</strain>
    </source>
</reference>
<dbReference type="Proteomes" id="UP001302745">
    <property type="component" value="Unassembled WGS sequence"/>
</dbReference>
<proteinExistence type="predicted"/>
<reference evidence="1" key="2">
    <citation type="submission" date="2023-05" db="EMBL/GenBank/DDBJ databases">
        <authorList>
            <consortium name="Lawrence Berkeley National Laboratory"/>
            <person name="Steindorff A."/>
            <person name="Hensen N."/>
            <person name="Bonometti L."/>
            <person name="Westerberg I."/>
            <person name="Brannstrom I.O."/>
            <person name="Guillou S."/>
            <person name="Cros-Aarteil S."/>
            <person name="Calhoun S."/>
            <person name="Haridas S."/>
            <person name="Kuo A."/>
            <person name="Mondo S."/>
            <person name="Pangilinan J."/>
            <person name="Riley R."/>
            <person name="Labutti K."/>
            <person name="Andreopoulos B."/>
            <person name="Lipzen A."/>
            <person name="Chen C."/>
            <person name="Yanf M."/>
            <person name="Daum C."/>
            <person name="Ng V."/>
            <person name="Clum A."/>
            <person name="Ohm R."/>
            <person name="Martin F."/>
            <person name="Silar P."/>
            <person name="Natvig D."/>
            <person name="Lalanne C."/>
            <person name="Gautier V."/>
            <person name="Ament-Velasquez S.L."/>
            <person name="Kruys A."/>
            <person name="Hutchinson M.I."/>
            <person name="Powell A.J."/>
            <person name="Barry K."/>
            <person name="Miller A.N."/>
            <person name="Grigoriev I.V."/>
            <person name="Debuchy R."/>
            <person name="Gladieux P."/>
            <person name="Thoren M.H."/>
            <person name="Johannesson H."/>
        </authorList>
    </citation>
    <scope>NUCLEOTIDE SEQUENCE</scope>
    <source>
        <strain evidence="1">CBS 538.74</strain>
    </source>
</reference>
<organism evidence="1 2">
    <name type="scientific">Chaetomidium leptoderma</name>
    <dbReference type="NCBI Taxonomy" id="669021"/>
    <lineage>
        <taxon>Eukaryota</taxon>
        <taxon>Fungi</taxon>
        <taxon>Dikarya</taxon>
        <taxon>Ascomycota</taxon>
        <taxon>Pezizomycotina</taxon>
        <taxon>Sordariomycetes</taxon>
        <taxon>Sordariomycetidae</taxon>
        <taxon>Sordariales</taxon>
        <taxon>Chaetomiaceae</taxon>
        <taxon>Chaetomidium</taxon>
    </lineage>
</organism>
<accession>A0AAN7A1L6</accession>
<name>A0AAN7A1L6_9PEZI</name>
<dbReference type="AlphaFoldDB" id="A0AAN7A1L6"/>
<gene>
    <name evidence="1" type="ORF">C8A00DRAFT_11118</name>
</gene>